<feature type="compositionally biased region" description="Polar residues" evidence="1">
    <location>
        <begin position="79"/>
        <end position="88"/>
    </location>
</feature>
<name>A0A7Y4KFT9_9BACT</name>
<feature type="signal peptide" evidence="2">
    <location>
        <begin position="1"/>
        <end position="22"/>
    </location>
</feature>
<dbReference type="EMBL" id="JABFJV010000005">
    <property type="protein sequence ID" value="NOK31924.1"/>
    <property type="molecule type" value="Genomic_DNA"/>
</dbReference>
<evidence type="ECO:0000256" key="1">
    <source>
        <dbReference type="SAM" id="MobiDB-lite"/>
    </source>
</evidence>
<dbReference type="AlphaFoldDB" id="A0A7Y4KFT9"/>
<keyword evidence="2" id="KW-0732">Signal</keyword>
<feature type="region of interest" description="Disordered" evidence="1">
    <location>
        <begin position="79"/>
        <end position="105"/>
    </location>
</feature>
<organism evidence="3 4">
    <name type="scientific">Corallococcus exercitus</name>
    <dbReference type="NCBI Taxonomy" id="2316736"/>
    <lineage>
        <taxon>Bacteria</taxon>
        <taxon>Pseudomonadati</taxon>
        <taxon>Myxococcota</taxon>
        <taxon>Myxococcia</taxon>
        <taxon>Myxococcales</taxon>
        <taxon>Cystobacterineae</taxon>
        <taxon>Myxococcaceae</taxon>
        <taxon>Corallococcus</taxon>
    </lineage>
</organism>
<gene>
    <name evidence="3" type="ORF">HMI49_01740</name>
</gene>
<reference evidence="3 4" key="1">
    <citation type="submission" date="2020-05" db="EMBL/GenBank/DDBJ databases">
        <authorList>
            <person name="Whitworth D."/>
        </authorList>
    </citation>
    <scope>NUCLEOTIDE SEQUENCE [LARGE SCALE GENOMIC DNA]</scope>
    <source>
        <strain evidence="3 4">AB043B</strain>
    </source>
</reference>
<dbReference type="Proteomes" id="UP000563426">
    <property type="component" value="Unassembled WGS sequence"/>
</dbReference>
<evidence type="ECO:0000313" key="3">
    <source>
        <dbReference type="EMBL" id="NOK31924.1"/>
    </source>
</evidence>
<sequence>MNPLGGIASLAAVLFTPVMASAAPPSCTDEAVCNCDVPCDELCYMGTIGHRFPSTCGQDGQWCYEMTTCNGVADRGAVTQESQAQQDASGDVCTEPDPQASTAKS</sequence>
<feature type="chain" id="PRO_5030982347" evidence="2">
    <location>
        <begin position="23"/>
        <end position="105"/>
    </location>
</feature>
<proteinExistence type="predicted"/>
<evidence type="ECO:0000313" key="4">
    <source>
        <dbReference type="Proteomes" id="UP000563426"/>
    </source>
</evidence>
<comment type="caution">
    <text evidence="3">The sequence shown here is derived from an EMBL/GenBank/DDBJ whole genome shotgun (WGS) entry which is preliminary data.</text>
</comment>
<protein>
    <submittedName>
        <fullName evidence="3">Uncharacterized protein</fullName>
    </submittedName>
</protein>
<accession>A0A7Y4KFT9</accession>
<evidence type="ECO:0000256" key="2">
    <source>
        <dbReference type="SAM" id="SignalP"/>
    </source>
</evidence>
<keyword evidence="4" id="KW-1185">Reference proteome</keyword>